<dbReference type="AlphaFoldDB" id="A0A061QNT9"/>
<organism evidence="2">
    <name type="scientific">Tetraselmis sp. GSL018</name>
    <dbReference type="NCBI Taxonomy" id="582737"/>
    <lineage>
        <taxon>Eukaryota</taxon>
        <taxon>Viridiplantae</taxon>
        <taxon>Chlorophyta</taxon>
        <taxon>core chlorophytes</taxon>
        <taxon>Chlorodendrophyceae</taxon>
        <taxon>Chlorodendrales</taxon>
        <taxon>Chlorodendraceae</taxon>
        <taxon>Tetraselmis</taxon>
    </lineage>
</organism>
<feature type="non-terminal residue" evidence="2">
    <location>
        <position position="1"/>
    </location>
</feature>
<feature type="non-terminal residue" evidence="2">
    <location>
        <position position="175"/>
    </location>
</feature>
<feature type="compositionally biased region" description="Basic and acidic residues" evidence="1">
    <location>
        <begin position="132"/>
        <end position="160"/>
    </location>
</feature>
<dbReference type="EMBL" id="GBEZ01027206">
    <property type="protein sequence ID" value="JAC60079.1"/>
    <property type="molecule type" value="Transcribed_RNA"/>
</dbReference>
<proteinExistence type="predicted"/>
<feature type="region of interest" description="Disordered" evidence="1">
    <location>
        <begin position="88"/>
        <end position="175"/>
    </location>
</feature>
<reference evidence="2" key="1">
    <citation type="submission" date="2014-05" db="EMBL/GenBank/DDBJ databases">
        <title>The transcriptome of the halophilic microalga Tetraselmis sp. GSL018 isolated from the Great Salt Lake, Utah.</title>
        <authorList>
            <person name="Jinkerson R.E."/>
            <person name="D'Adamo S."/>
            <person name="Posewitz M.C."/>
        </authorList>
    </citation>
    <scope>NUCLEOTIDE SEQUENCE</scope>
    <source>
        <strain evidence="2">GSL018</strain>
    </source>
</reference>
<feature type="region of interest" description="Disordered" evidence="1">
    <location>
        <begin position="1"/>
        <end position="70"/>
    </location>
</feature>
<evidence type="ECO:0000313" key="2">
    <source>
        <dbReference type="EMBL" id="JAC60079.1"/>
    </source>
</evidence>
<name>A0A061QNT9_9CHLO</name>
<sequence>GAGDSRPGLPAVPHSENLPASDEAARAAPSARAGTHIRNPTLGKPSPEGLGMQCADGTPIPVETQSEDGKVDTQLAWQAPSMLARHIENKPALVTGRSSLGLPSAEKSQVASNRETEVDKSQGSQTISVLHSEAERNSCLELNESKEESQGKEHLGKTDNFRVTAEADSSGGSLP</sequence>
<feature type="compositionally biased region" description="Low complexity" evidence="1">
    <location>
        <begin position="19"/>
        <end position="33"/>
    </location>
</feature>
<gene>
    <name evidence="2" type="ORF">TSPGSL018_29870</name>
</gene>
<protein>
    <submittedName>
        <fullName evidence="2">Uncharacterized protein</fullName>
    </submittedName>
</protein>
<evidence type="ECO:0000256" key="1">
    <source>
        <dbReference type="SAM" id="MobiDB-lite"/>
    </source>
</evidence>
<accession>A0A061QNT9</accession>